<keyword evidence="1" id="KW-1133">Transmembrane helix</keyword>
<evidence type="ECO:0000313" key="2">
    <source>
        <dbReference type="EMBL" id="AXC12680.1"/>
    </source>
</evidence>
<dbReference type="KEGG" id="abas:ACPOL_3393"/>
<keyword evidence="3" id="KW-1185">Reference proteome</keyword>
<protein>
    <submittedName>
        <fullName evidence="2">Uncharacterized protein</fullName>
    </submittedName>
</protein>
<proteinExistence type="predicted"/>
<dbReference type="RefSeq" id="WP_114207825.1">
    <property type="nucleotide sequence ID" value="NZ_CP030840.1"/>
</dbReference>
<evidence type="ECO:0000313" key="3">
    <source>
        <dbReference type="Proteomes" id="UP000253606"/>
    </source>
</evidence>
<dbReference type="Proteomes" id="UP000253606">
    <property type="component" value="Chromosome"/>
</dbReference>
<keyword evidence="1" id="KW-0812">Transmembrane</keyword>
<evidence type="ECO:0000256" key="1">
    <source>
        <dbReference type="SAM" id="Phobius"/>
    </source>
</evidence>
<reference evidence="2 3" key="1">
    <citation type="journal article" date="2018" name="Front. Microbiol.">
        <title>Hydrolytic Capabilities as a Key to Environmental Success: Chitinolytic and Cellulolytic Acidobacteria From Acidic Sub-arctic Soils and Boreal Peatlands.</title>
        <authorList>
            <person name="Belova S.E."/>
            <person name="Ravin N.V."/>
            <person name="Pankratov T.A."/>
            <person name="Rakitin A.L."/>
            <person name="Ivanova A.A."/>
            <person name="Beletsky A.V."/>
            <person name="Mardanov A.V."/>
            <person name="Sinninghe Damste J.S."/>
            <person name="Dedysh S.N."/>
        </authorList>
    </citation>
    <scope>NUCLEOTIDE SEQUENCE [LARGE SCALE GENOMIC DNA]</scope>
    <source>
        <strain evidence="2 3">SBC82</strain>
    </source>
</reference>
<name>A0A2Z5G0Z9_9BACT</name>
<organism evidence="2 3">
    <name type="scientific">Acidisarcina polymorpha</name>
    <dbReference type="NCBI Taxonomy" id="2211140"/>
    <lineage>
        <taxon>Bacteria</taxon>
        <taxon>Pseudomonadati</taxon>
        <taxon>Acidobacteriota</taxon>
        <taxon>Terriglobia</taxon>
        <taxon>Terriglobales</taxon>
        <taxon>Acidobacteriaceae</taxon>
        <taxon>Acidisarcina</taxon>
    </lineage>
</organism>
<dbReference type="EMBL" id="CP030840">
    <property type="protein sequence ID" value="AXC12680.1"/>
    <property type="molecule type" value="Genomic_DNA"/>
</dbReference>
<dbReference type="AlphaFoldDB" id="A0A2Z5G0Z9"/>
<keyword evidence="1" id="KW-0472">Membrane</keyword>
<accession>A0A2Z5G0Z9</accession>
<feature type="transmembrane region" description="Helical" evidence="1">
    <location>
        <begin position="6"/>
        <end position="24"/>
    </location>
</feature>
<gene>
    <name evidence="2" type="ORF">ACPOL_3393</name>
</gene>
<sequence length="107" mass="11513">MDIANFIVAGVAMVAAIIAAYFAWKAPSKEDLARVEAYTAESAKHIAEQTKRDLIAAIAEHVSITVNGRSTMIEDMPVRFDLKDPGVTLVKADLLNHLGTLSGTIEC</sequence>